<evidence type="ECO:0000313" key="3">
    <source>
        <dbReference type="Proteomes" id="UP000625711"/>
    </source>
</evidence>
<evidence type="ECO:0000313" key="2">
    <source>
        <dbReference type="EMBL" id="KAF7263312.1"/>
    </source>
</evidence>
<evidence type="ECO:0000256" key="1">
    <source>
        <dbReference type="SAM" id="MobiDB-lite"/>
    </source>
</evidence>
<proteinExistence type="predicted"/>
<sequence>AAGGLGGTDTHGQTDETDEREVMSAAEAPSWAHERSCLSSKLPAEEP</sequence>
<keyword evidence="3" id="KW-1185">Reference proteome</keyword>
<comment type="caution">
    <text evidence="2">The sequence shown here is derived from an EMBL/GenBank/DDBJ whole genome shotgun (WGS) entry which is preliminary data.</text>
</comment>
<gene>
    <name evidence="2" type="ORF">GWI33_002995</name>
</gene>
<dbReference type="Proteomes" id="UP000625711">
    <property type="component" value="Unassembled WGS sequence"/>
</dbReference>
<feature type="region of interest" description="Disordered" evidence="1">
    <location>
        <begin position="1"/>
        <end position="47"/>
    </location>
</feature>
<organism evidence="2 3">
    <name type="scientific">Rhynchophorus ferrugineus</name>
    <name type="common">Red palm weevil</name>
    <name type="synonym">Curculio ferrugineus</name>
    <dbReference type="NCBI Taxonomy" id="354439"/>
    <lineage>
        <taxon>Eukaryota</taxon>
        <taxon>Metazoa</taxon>
        <taxon>Ecdysozoa</taxon>
        <taxon>Arthropoda</taxon>
        <taxon>Hexapoda</taxon>
        <taxon>Insecta</taxon>
        <taxon>Pterygota</taxon>
        <taxon>Neoptera</taxon>
        <taxon>Endopterygota</taxon>
        <taxon>Coleoptera</taxon>
        <taxon>Polyphaga</taxon>
        <taxon>Cucujiformia</taxon>
        <taxon>Curculionidae</taxon>
        <taxon>Dryophthorinae</taxon>
        <taxon>Rhynchophorus</taxon>
    </lineage>
</organism>
<dbReference type="EMBL" id="JAACXV010022320">
    <property type="protein sequence ID" value="KAF7263312.1"/>
    <property type="molecule type" value="Genomic_DNA"/>
</dbReference>
<reference evidence="2" key="1">
    <citation type="submission" date="2020-08" db="EMBL/GenBank/DDBJ databases">
        <title>Genome sequencing and assembly of the red palm weevil Rhynchophorus ferrugineus.</title>
        <authorList>
            <person name="Dias G.B."/>
            <person name="Bergman C.M."/>
            <person name="Manee M."/>
        </authorList>
    </citation>
    <scope>NUCLEOTIDE SEQUENCE</scope>
    <source>
        <strain evidence="2">AA-2017</strain>
        <tissue evidence="2">Whole larva</tissue>
    </source>
</reference>
<dbReference type="AlphaFoldDB" id="A0A834HJG4"/>
<name>A0A834HJG4_RHYFE</name>
<feature type="non-terminal residue" evidence="2">
    <location>
        <position position="1"/>
    </location>
</feature>
<accession>A0A834HJG4</accession>
<protein>
    <submittedName>
        <fullName evidence="2">Uncharacterized protein</fullName>
    </submittedName>
</protein>